<proteinExistence type="predicted"/>
<name>A0A7S2UG75_9STRA</name>
<reference evidence="1" key="1">
    <citation type="submission" date="2021-01" db="EMBL/GenBank/DDBJ databases">
        <authorList>
            <person name="Corre E."/>
            <person name="Pelletier E."/>
            <person name="Niang G."/>
            <person name="Scheremetjew M."/>
            <person name="Finn R."/>
            <person name="Kale V."/>
            <person name="Holt S."/>
            <person name="Cochrane G."/>
            <person name="Meng A."/>
            <person name="Brown T."/>
            <person name="Cohen L."/>
        </authorList>
    </citation>
    <scope>NUCLEOTIDE SEQUENCE</scope>
    <source>
        <strain evidence="1">CCMP2084</strain>
    </source>
</reference>
<organism evidence="1">
    <name type="scientific">Attheya septentrionalis</name>
    <dbReference type="NCBI Taxonomy" id="420275"/>
    <lineage>
        <taxon>Eukaryota</taxon>
        <taxon>Sar</taxon>
        <taxon>Stramenopiles</taxon>
        <taxon>Ochrophyta</taxon>
        <taxon>Bacillariophyta</taxon>
        <taxon>Coscinodiscophyceae</taxon>
        <taxon>Chaetocerotophycidae</taxon>
        <taxon>Chaetocerotales</taxon>
        <taxon>Attheyaceae</taxon>
        <taxon>Attheya</taxon>
    </lineage>
</organism>
<accession>A0A7S2UG75</accession>
<dbReference type="AlphaFoldDB" id="A0A7S2UG75"/>
<protein>
    <submittedName>
        <fullName evidence="1">Uncharacterized protein</fullName>
    </submittedName>
</protein>
<sequence>MVFLCSSNNAVKKTGREESWEAQACYEPKQVDAKWKPYKEWQALYEPPKEKKEDCEAKKKFKEKTAEKAKTVILAKLHSTISNKLVVIVMEVTSHIMELAEKQMRAKDAPAHFLEICPKLINAMDGIILTYRFEDSGKKHCKCDHRHKCRYLRRLASIKLADMLKQWVDDGYGTAQRLIEMKGAMEEVIESKEVQAVEHASEQLNGFLTKATTEMAEKVEPKIEKVDRILETAGFAHSNSMDVRDIDGIRDEMLEKFGGFVKDLILGKMRNLTEWIAKAITHIIREAMAIYEKQKQMVETNLIELRDEVFEEVEKMHELLVTRISAEVQGVIDVLGGMMHFGKEDDEEDEP</sequence>
<evidence type="ECO:0000313" key="1">
    <source>
        <dbReference type="EMBL" id="CAD9818744.1"/>
    </source>
</evidence>
<gene>
    <name evidence="1" type="ORF">ASEP1449_LOCUS10576</name>
</gene>
<dbReference type="EMBL" id="HBHQ01015832">
    <property type="protein sequence ID" value="CAD9818744.1"/>
    <property type="molecule type" value="Transcribed_RNA"/>
</dbReference>